<name>A0A5J5B0Z4_9ASTE</name>
<organism evidence="1 2">
    <name type="scientific">Nyssa sinensis</name>
    <dbReference type="NCBI Taxonomy" id="561372"/>
    <lineage>
        <taxon>Eukaryota</taxon>
        <taxon>Viridiplantae</taxon>
        <taxon>Streptophyta</taxon>
        <taxon>Embryophyta</taxon>
        <taxon>Tracheophyta</taxon>
        <taxon>Spermatophyta</taxon>
        <taxon>Magnoliopsida</taxon>
        <taxon>eudicotyledons</taxon>
        <taxon>Gunneridae</taxon>
        <taxon>Pentapetalae</taxon>
        <taxon>asterids</taxon>
        <taxon>Cornales</taxon>
        <taxon>Nyssaceae</taxon>
        <taxon>Nyssa</taxon>
    </lineage>
</organism>
<dbReference type="AlphaFoldDB" id="A0A5J5B0Z4"/>
<proteinExistence type="predicted"/>
<dbReference type="EMBL" id="CM018039">
    <property type="protein sequence ID" value="KAA8536935.1"/>
    <property type="molecule type" value="Genomic_DNA"/>
</dbReference>
<protein>
    <submittedName>
        <fullName evidence="1">Uncharacterized protein</fullName>
    </submittedName>
</protein>
<accession>A0A5J5B0Z4</accession>
<sequence length="93" mass="10898">MGGKGSSVFFFRGNLNLWESLWSLGELEKRPTISLHVYQQPKRQIDAIQFKKVDLKIIAVALNFHFSNPRIRRRSRIFGLEIYMLLQPWGFGC</sequence>
<reference evidence="1 2" key="1">
    <citation type="submission" date="2019-09" db="EMBL/GenBank/DDBJ databases">
        <title>A chromosome-level genome assembly of the Chinese tupelo Nyssa sinensis.</title>
        <authorList>
            <person name="Yang X."/>
            <person name="Kang M."/>
            <person name="Yang Y."/>
            <person name="Xiong H."/>
            <person name="Wang M."/>
            <person name="Zhang Z."/>
            <person name="Wang Z."/>
            <person name="Wu H."/>
            <person name="Ma T."/>
            <person name="Liu J."/>
            <person name="Xi Z."/>
        </authorList>
    </citation>
    <scope>NUCLEOTIDE SEQUENCE [LARGE SCALE GENOMIC DNA]</scope>
    <source>
        <strain evidence="1">J267</strain>
        <tissue evidence="1">Leaf</tissue>
    </source>
</reference>
<keyword evidence="2" id="KW-1185">Reference proteome</keyword>
<dbReference type="Proteomes" id="UP000325577">
    <property type="component" value="Linkage Group LG16"/>
</dbReference>
<gene>
    <name evidence="1" type="ORF">F0562_029413</name>
</gene>
<evidence type="ECO:0000313" key="1">
    <source>
        <dbReference type="EMBL" id="KAA8536935.1"/>
    </source>
</evidence>
<evidence type="ECO:0000313" key="2">
    <source>
        <dbReference type="Proteomes" id="UP000325577"/>
    </source>
</evidence>